<accession>X7F7K5</accession>
<feature type="compositionally biased region" description="Basic and acidic residues" evidence="2">
    <location>
        <begin position="1"/>
        <end position="27"/>
    </location>
</feature>
<dbReference type="PATRIC" id="fig|1449351.3.peg.2182"/>
<feature type="transmembrane region" description="Helical" evidence="3">
    <location>
        <begin position="34"/>
        <end position="55"/>
    </location>
</feature>
<evidence type="ECO:0000256" key="3">
    <source>
        <dbReference type="SAM" id="Phobius"/>
    </source>
</evidence>
<protein>
    <submittedName>
        <fullName evidence="4">Flagellar biosynthesis protein B</fullName>
    </submittedName>
</protein>
<dbReference type="GO" id="GO:0005886">
    <property type="term" value="C:plasma membrane"/>
    <property type="evidence" value="ECO:0007669"/>
    <property type="project" value="TreeGrafter"/>
</dbReference>
<dbReference type="EMBL" id="JAME01000014">
    <property type="protein sequence ID" value="ETX28912.1"/>
    <property type="molecule type" value="Genomic_DNA"/>
</dbReference>
<gene>
    <name evidence="4" type="ORF">RISW2_04155</name>
</gene>
<feature type="transmembrane region" description="Helical" evidence="3">
    <location>
        <begin position="95"/>
        <end position="116"/>
    </location>
</feature>
<dbReference type="eggNOG" id="COG1377">
    <property type="taxonomic scope" value="Bacteria"/>
</dbReference>
<proteinExistence type="inferred from homology"/>
<evidence type="ECO:0000256" key="1">
    <source>
        <dbReference type="ARBA" id="ARBA00010690"/>
    </source>
</evidence>
<dbReference type="OrthoDB" id="9807950at2"/>
<comment type="caution">
    <text evidence="4">The sequence shown here is derived from an EMBL/GenBank/DDBJ whole genome shotgun (WGS) entry which is preliminary data.</text>
</comment>
<evidence type="ECO:0000313" key="4">
    <source>
        <dbReference type="EMBL" id="ETX28912.1"/>
    </source>
</evidence>
<keyword evidence="3" id="KW-0472">Membrane</keyword>
<dbReference type="RefSeq" id="WP_043770401.1">
    <property type="nucleotide sequence ID" value="NZ_JAME01000014.1"/>
</dbReference>
<keyword evidence="4" id="KW-0282">Flagellum</keyword>
<organism evidence="4 5">
    <name type="scientific">Roseivivax isoporae LMG 25204</name>
    <dbReference type="NCBI Taxonomy" id="1449351"/>
    <lineage>
        <taxon>Bacteria</taxon>
        <taxon>Pseudomonadati</taxon>
        <taxon>Pseudomonadota</taxon>
        <taxon>Alphaproteobacteria</taxon>
        <taxon>Rhodobacterales</taxon>
        <taxon>Roseobacteraceae</taxon>
        <taxon>Roseivivax</taxon>
    </lineage>
</organism>
<dbReference type="STRING" id="1449351.RISW2_04155"/>
<keyword evidence="4" id="KW-0966">Cell projection</keyword>
<dbReference type="InterPro" id="IPR029025">
    <property type="entry name" value="T3SS_substrate_exporter_C"/>
</dbReference>
<keyword evidence="3" id="KW-0812">Transmembrane</keyword>
<dbReference type="PANTHER" id="PTHR30531:SF12">
    <property type="entry name" value="FLAGELLAR BIOSYNTHETIC PROTEIN FLHB"/>
    <property type="match status" value="1"/>
</dbReference>
<reference evidence="4 5" key="1">
    <citation type="submission" date="2014-01" db="EMBL/GenBank/DDBJ databases">
        <title>Roseivivax isoporae LMG 25204 Genome Sequencing.</title>
        <authorList>
            <person name="Lai Q."/>
            <person name="Li G."/>
            <person name="Shao Z."/>
        </authorList>
    </citation>
    <scope>NUCLEOTIDE SEQUENCE [LARGE SCALE GENOMIC DNA]</scope>
    <source>
        <strain evidence="4 5">LMG 25204</strain>
    </source>
</reference>
<dbReference type="Gene3D" id="3.40.1690.10">
    <property type="entry name" value="secretion proteins EscU"/>
    <property type="match status" value="1"/>
</dbReference>
<dbReference type="Gene3D" id="6.10.250.2080">
    <property type="match status" value="1"/>
</dbReference>
<evidence type="ECO:0000256" key="2">
    <source>
        <dbReference type="SAM" id="MobiDB-lite"/>
    </source>
</evidence>
<dbReference type="Proteomes" id="UP000023430">
    <property type="component" value="Unassembled WGS sequence"/>
</dbReference>
<evidence type="ECO:0000313" key="5">
    <source>
        <dbReference type="Proteomes" id="UP000023430"/>
    </source>
</evidence>
<name>X7F7K5_9RHOB</name>
<dbReference type="PANTHER" id="PTHR30531">
    <property type="entry name" value="FLAGELLAR BIOSYNTHETIC PROTEIN FLHB"/>
    <property type="match status" value="1"/>
</dbReference>
<dbReference type="AlphaFoldDB" id="X7F7K5"/>
<dbReference type="SUPFAM" id="SSF160544">
    <property type="entry name" value="EscU C-terminal domain-like"/>
    <property type="match status" value="1"/>
</dbReference>
<keyword evidence="5" id="KW-1185">Reference proteome</keyword>
<feature type="transmembrane region" description="Helical" evidence="3">
    <location>
        <begin position="156"/>
        <end position="179"/>
    </location>
</feature>
<keyword evidence="4" id="KW-0969">Cilium</keyword>
<dbReference type="PRINTS" id="PR00950">
    <property type="entry name" value="TYPE3IMSPROT"/>
</dbReference>
<sequence length="373" mass="40877">MSETEDKSSKTEEPTDKKIRDARKKGDVPSSKETGNLMSIFSLFVVTALILPAAAPQLAEALSRVIESAGRVEIGEAGEGLDEAGRVMRGLGLPLAMILAPAFAVMVALAIFGVLIQGEVVVAGERIKPNLSKINPLSGLKKLFSKDTLVEFAKNLAKVAVVGIIGVWIARDAVTAIWQGRLFAPEALPGYLQHEVSRVLIGASAFLVPLAIVDIVWRRYQWREKLKMSLKEVRDEHKDSEGDPLIKRKRDEVRRRRARQRVAQAVPTASVVLTNPTHFAVALRYEAGRDAAPVCVAKGTDLVAAQIRKLARENDVPLIENRPLARALHAAVEVDQTIPAEHWKAVAEIIRYVMDIRARIRRAPPAGSSLRDD</sequence>
<feature type="transmembrane region" description="Helical" evidence="3">
    <location>
        <begin position="199"/>
        <end position="217"/>
    </location>
</feature>
<dbReference type="InterPro" id="IPR006135">
    <property type="entry name" value="T3SS_substrate_exporter"/>
</dbReference>
<dbReference type="GO" id="GO:0009306">
    <property type="term" value="P:protein secretion"/>
    <property type="evidence" value="ECO:0007669"/>
    <property type="project" value="InterPro"/>
</dbReference>
<feature type="region of interest" description="Disordered" evidence="2">
    <location>
        <begin position="1"/>
        <end position="30"/>
    </location>
</feature>
<keyword evidence="3" id="KW-1133">Transmembrane helix</keyword>
<comment type="similarity">
    <text evidence="1">Belongs to the type III secretion exporter family.</text>
</comment>
<dbReference type="Pfam" id="PF01312">
    <property type="entry name" value="Bac_export_2"/>
    <property type="match status" value="1"/>
</dbReference>